<keyword evidence="3 6" id="KW-0812">Transmembrane</keyword>
<sequence length="287" mass="32912">MSDFYPILLIALLSLGFMFILQSLTITRQRTKSLSRALDGDNKSQNILTKIRLFLLSLISMSNEDVRDKFIAAGFYEAKFAPYYFPFKYISALLLLLLLWYFGSELLFLNKIMYSMFILIFFIIVPDAYLEFRKKALSAKISRQLPYLIDLLSVCVQTGLTIEASIFYLTKEMIDFDKDMAFMLKKVSDRSQISGINKALSDLMVRVPTNEMRNFVFSLTQSIKYGTSIQHALDTLAKDIREVQILELEEKVGKLSAKMSIPLILFIMFPIVILITAPGVMRMMGNV</sequence>
<evidence type="ECO:0000256" key="1">
    <source>
        <dbReference type="ARBA" id="ARBA00004651"/>
    </source>
</evidence>
<dbReference type="Proteomes" id="UP001149719">
    <property type="component" value="Unassembled WGS sequence"/>
</dbReference>
<proteinExistence type="predicted"/>
<feature type="transmembrane region" description="Helical" evidence="6">
    <location>
        <begin position="261"/>
        <end position="281"/>
    </location>
</feature>
<reference evidence="8" key="1">
    <citation type="submission" date="2022-12" db="EMBL/GenBank/DDBJ databases">
        <title>Marinomonas 15G1-11 sp. nov, isolated from marine algae.</title>
        <authorList>
            <person name="Butt M."/>
            <person name="Choi D.G."/>
            <person name="Kim J.M."/>
            <person name="Lee J.K."/>
            <person name="Baek J.H."/>
            <person name="Jeon C.O."/>
        </authorList>
    </citation>
    <scope>NUCLEOTIDE SEQUENCE</scope>
    <source>
        <strain evidence="8">15G1-11</strain>
    </source>
</reference>
<feature type="transmembrane region" description="Helical" evidence="6">
    <location>
        <begin position="6"/>
        <end position="26"/>
    </location>
</feature>
<accession>A0ABT4JXC0</accession>
<feature type="transmembrane region" description="Helical" evidence="6">
    <location>
        <begin position="108"/>
        <end position="130"/>
    </location>
</feature>
<comment type="caution">
    <text evidence="8">The sequence shown here is derived from an EMBL/GenBank/DDBJ whole genome shotgun (WGS) entry which is preliminary data.</text>
</comment>
<keyword evidence="9" id="KW-1185">Reference proteome</keyword>
<dbReference type="PANTHER" id="PTHR35007">
    <property type="entry name" value="INTEGRAL MEMBRANE PROTEIN-RELATED"/>
    <property type="match status" value="1"/>
</dbReference>
<evidence type="ECO:0000259" key="7">
    <source>
        <dbReference type="Pfam" id="PF00482"/>
    </source>
</evidence>
<feature type="transmembrane region" description="Helical" evidence="6">
    <location>
        <begin position="83"/>
        <end position="102"/>
    </location>
</feature>
<dbReference type="Pfam" id="PF00482">
    <property type="entry name" value="T2SSF"/>
    <property type="match status" value="1"/>
</dbReference>
<evidence type="ECO:0000313" key="8">
    <source>
        <dbReference type="EMBL" id="MCZ2722866.1"/>
    </source>
</evidence>
<protein>
    <submittedName>
        <fullName evidence="8">Type II secretion system F family protein</fullName>
    </submittedName>
</protein>
<gene>
    <name evidence="8" type="ORF">O1D97_14925</name>
</gene>
<dbReference type="InterPro" id="IPR018076">
    <property type="entry name" value="T2SS_GspF_dom"/>
</dbReference>
<comment type="subcellular location">
    <subcellularLocation>
        <location evidence="1">Cell membrane</location>
        <topology evidence="1">Multi-pass membrane protein</topology>
    </subcellularLocation>
</comment>
<organism evidence="8 9">
    <name type="scientific">Marinomonas phaeophyticola</name>
    <dbReference type="NCBI Taxonomy" id="3004091"/>
    <lineage>
        <taxon>Bacteria</taxon>
        <taxon>Pseudomonadati</taxon>
        <taxon>Pseudomonadota</taxon>
        <taxon>Gammaproteobacteria</taxon>
        <taxon>Oceanospirillales</taxon>
        <taxon>Oceanospirillaceae</taxon>
        <taxon>Marinomonas</taxon>
    </lineage>
</organism>
<evidence type="ECO:0000256" key="6">
    <source>
        <dbReference type="SAM" id="Phobius"/>
    </source>
</evidence>
<feature type="transmembrane region" description="Helical" evidence="6">
    <location>
        <begin position="151"/>
        <end position="170"/>
    </location>
</feature>
<evidence type="ECO:0000256" key="2">
    <source>
        <dbReference type="ARBA" id="ARBA00022475"/>
    </source>
</evidence>
<name>A0ABT4JXC0_9GAMM</name>
<dbReference type="EMBL" id="JAPUBN010000019">
    <property type="protein sequence ID" value="MCZ2722866.1"/>
    <property type="molecule type" value="Genomic_DNA"/>
</dbReference>
<evidence type="ECO:0000256" key="5">
    <source>
        <dbReference type="ARBA" id="ARBA00023136"/>
    </source>
</evidence>
<keyword evidence="2" id="KW-1003">Cell membrane</keyword>
<dbReference type="RefSeq" id="WP_269126849.1">
    <property type="nucleotide sequence ID" value="NZ_JAPUBN010000019.1"/>
</dbReference>
<feature type="domain" description="Type II secretion system protein GspF" evidence="7">
    <location>
        <begin position="149"/>
        <end position="276"/>
    </location>
</feature>
<evidence type="ECO:0000256" key="3">
    <source>
        <dbReference type="ARBA" id="ARBA00022692"/>
    </source>
</evidence>
<keyword evidence="5 6" id="KW-0472">Membrane</keyword>
<evidence type="ECO:0000256" key="4">
    <source>
        <dbReference type="ARBA" id="ARBA00022989"/>
    </source>
</evidence>
<evidence type="ECO:0000313" key="9">
    <source>
        <dbReference type="Proteomes" id="UP001149719"/>
    </source>
</evidence>
<dbReference type="PANTHER" id="PTHR35007:SF2">
    <property type="entry name" value="PILUS ASSEMBLE PROTEIN"/>
    <property type="match status" value="1"/>
</dbReference>
<keyword evidence="4 6" id="KW-1133">Transmembrane helix</keyword>